<feature type="chain" id="PRO_5046143879" evidence="1">
    <location>
        <begin position="24"/>
        <end position="299"/>
    </location>
</feature>
<feature type="signal peptide" evidence="1">
    <location>
        <begin position="1"/>
        <end position="23"/>
    </location>
</feature>
<name>A0ABQ5QK21_9BACT</name>
<evidence type="ECO:0000256" key="1">
    <source>
        <dbReference type="SAM" id="SignalP"/>
    </source>
</evidence>
<keyword evidence="1" id="KW-0732">Signal</keyword>
<evidence type="ECO:0000313" key="2">
    <source>
        <dbReference type="EMBL" id="GLH75057.1"/>
    </source>
</evidence>
<accession>A0ABQ5QK21</accession>
<dbReference type="Proteomes" id="UP001165069">
    <property type="component" value="Unassembled WGS sequence"/>
</dbReference>
<proteinExistence type="predicted"/>
<comment type="caution">
    <text evidence="2">The sequence shown here is derived from an EMBL/GenBank/DDBJ whole genome shotgun (WGS) entry which is preliminary data.</text>
</comment>
<sequence length="299" mass="32279">MRNGSIRLSLLSAAIGFSSLVLCAQSWDAASQARSWAKQDKDDSFTFYDPAARTLHTWMREGGLMGSIPLAKVEGQPERWLIDPRGNAWIFHGPAANQIDKAGRGVDNFKLPAEVGDVCWDAKGFVLSYRTTEPYLEKRDFKGSLLWSFGAKPPKSDGPVPQNRRPVLTDDGGNVLMADKNTLNLAILDGTSGKKVAETTLHLPDGQPAPLLEGVALDRGPMALWPGKGVVFAAVKASQIPAAQRGTLQGLALARIEFAQSLLEFLPTGLDETHLLIGVLESDAVFVNPKGGLLLVKIR</sequence>
<dbReference type="EMBL" id="BSDE01000010">
    <property type="protein sequence ID" value="GLH75057.1"/>
    <property type="molecule type" value="Genomic_DNA"/>
</dbReference>
<gene>
    <name evidence="2" type="ORF">GETHLI_35600</name>
</gene>
<evidence type="ECO:0000313" key="3">
    <source>
        <dbReference type="Proteomes" id="UP001165069"/>
    </source>
</evidence>
<dbReference type="RefSeq" id="WP_285578044.1">
    <property type="nucleotide sequence ID" value="NZ_BSDE01000010.1"/>
</dbReference>
<reference evidence="2 3" key="1">
    <citation type="journal article" date="2023" name="Antonie Van Leeuwenhoek">
        <title>Mesoterricola silvestris gen. nov., sp. nov., Mesoterricola sediminis sp. nov., Geothrix oryzae sp. nov., Geothrix edaphica sp. nov., Geothrix rubra sp. nov., and Geothrix limicola sp. nov., six novel members of Acidobacteriota isolated from soils.</title>
        <authorList>
            <person name="Itoh H."/>
            <person name="Sugisawa Y."/>
            <person name="Mise K."/>
            <person name="Xu Z."/>
            <person name="Kuniyasu M."/>
            <person name="Ushijima N."/>
            <person name="Kawano K."/>
            <person name="Kobayashi E."/>
            <person name="Shiratori Y."/>
            <person name="Masuda Y."/>
            <person name="Senoo K."/>
        </authorList>
    </citation>
    <scope>NUCLEOTIDE SEQUENCE [LARGE SCALE GENOMIC DNA]</scope>
    <source>
        <strain evidence="2 3">Red804</strain>
    </source>
</reference>
<keyword evidence="3" id="KW-1185">Reference proteome</keyword>
<organism evidence="2 3">
    <name type="scientific">Geothrix limicola</name>
    <dbReference type="NCBI Taxonomy" id="2927978"/>
    <lineage>
        <taxon>Bacteria</taxon>
        <taxon>Pseudomonadati</taxon>
        <taxon>Acidobacteriota</taxon>
        <taxon>Holophagae</taxon>
        <taxon>Holophagales</taxon>
        <taxon>Holophagaceae</taxon>
        <taxon>Geothrix</taxon>
    </lineage>
</organism>
<protein>
    <submittedName>
        <fullName evidence="2">Uncharacterized protein</fullName>
    </submittedName>
</protein>